<feature type="region of interest" description="Disordered" evidence="1">
    <location>
        <begin position="386"/>
        <end position="463"/>
    </location>
</feature>
<protein>
    <submittedName>
        <fullName evidence="2">Uncharacterized protein</fullName>
    </submittedName>
</protein>
<comment type="caution">
    <text evidence="2">The sequence shown here is derived from an EMBL/GenBank/DDBJ whole genome shotgun (WGS) entry which is preliminary data.</text>
</comment>
<feature type="region of interest" description="Disordered" evidence="1">
    <location>
        <begin position="247"/>
        <end position="306"/>
    </location>
</feature>
<accession>A0AAV9GWV1</accession>
<proteinExistence type="predicted"/>
<feature type="compositionally biased region" description="Polar residues" evidence="1">
    <location>
        <begin position="398"/>
        <end position="430"/>
    </location>
</feature>
<feature type="compositionally biased region" description="Basic and acidic residues" evidence="1">
    <location>
        <begin position="265"/>
        <end position="281"/>
    </location>
</feature>
<reference evidence="2" key="1">
    <citation type="journal article" date="2023" name="Mol. Phylogenet. Evol.">
        <title>Genome-scale phylogeny and comparative genomics of the fungal order Sordariales.</title>
        <authorList>
            <person name="Hensen N."/>
            <person name="Bonometti L."/>
            <person name="Westerberg I."/>
            <person name="Brannstrom I.O."/>
            <person name="Guillou S."/>
            <person name="Cros-Aarteil S."/>
            <person name="Calhoun S."/>
            <person name="Haridas S."/>
            <person name="Kuo A."/>
            <person name="Mondo S."/>
            <person name="Pangilinan J."/>
            <person name="Riley R."/>
            <person name="LaButti K."/>
            <person name="Andreopoulos B."/>
            <person name="Lipzen A."/>
            <person name="Chen C."/>
            <person name="Yan M."/>
            <person name="Daum C."/>
            <person name="Ng V."/>
            <person name="Clum A."/>
            <person name="Steindorff A."/>
            <person name="Ohm R.A."/>
            <person name="Martin F."/>
            <person name="Silar P."/>
            <person name="Natvig D.O."/>
            <person name="Lalanne C."/>
            <person name="Gautier V."/>
            <person name="Ament-Velasquez S.L."/>
            <person name="Kruys A."/>
            <person name="Hutchinson M.I."/>
            <person name="Powell A.J."/>
            <person name="Barry K."/>
            <person name="Miller A.N."/>
            <person name="Grigoriev I.V."/>
            <person name="Debuchy R."/>
            <person name="Gladieux P."/>
            <person name="Hiltunen Thoren M."/>
            <person name="Johannesson H."/>
        </authorList>
    </citation>
    <scope>NUCLEOTIDE SEQUENCE</scope>
    <source>
        <strain evidence="2">PSN243</strain>
    </source>
</reference>
<organism evidence="2 3">
    <name type="scientific">Podospora aff. communis PSN243</name>
    <dbReference type="NCBI Taxonomy" id="3040156"/>
    <lineage>
        <taxon>Eukaryota</taxon>
        <taxon>Fungi</taxon>
        <taxon>Dikarya</taxon>
        <taxon>Ascomycota</taxon>
        <taxon>Pezizomycotina</taxon>
        <taxon>Sordariomycetes</taxon>
        <taxon>Sordariomycetidae</taxon>
        <taxon>Sordariales</taxon>
        <taxon>Podosporaceae</taxon>
        <taxon>Podospora</taxon>
    </lineage>
</organism>
<sequence length="564" mass="61444">MNWTEGTLHRASRRSVKKPNPARQRQKEYFARILSIPHVTPALQHHTDPMVLAALAALMAPGALVDPLHLSYDTTKIWAPQRGLRRPARSNYFEGPRQDQNPNLIHPIPFRAIPSQVYSLDPEQSAYSGSAVAQVGRPISPVPLSQTEENTAWRRWLGESTAASLITDDATIYGRLSPNRADISPGISERRPARDWFQPISAPVEITPSEAEGGSSGGTQWPVNVPSSSEFSQILSQYDAILSKVGLHGSHEESEPEEPQVQLPDNRDPIRTTKATQRGDVRFTPPALPRTPVQDVRPPNEDSSDDAWKLFVFGDDNTDELEEAFNEATKDEARRMQPPDRLTYITEEPLSELDSILAVPGTPFTGSLATPGDLSAAAVSASREATLAPSSAEMPSDLTASSPHAATQLSRTMTEADSSMSPGTDCSTNRDGGPRLAASMEPKCSDQESLDDQTSVAPSAVPSMVTSMAVEPAQSVAGSNEPHFRFAPPKLFVGSRSTHNQVSRPAGAAVPLTFARRQRGRQRKRAHDGRANIRALPNYAGDPIEEIEDEDVLQEELFGPLEFV</sequence>
<keyword evidence="3" id="KW-1185">Reference proteome</keyword>
<dbReference type="Proteomes" id="UP001321760">
    <property type="component" value="Unassembled WGS sequence"/>
</dbReference>
<evidence type="ECO:0000256" key="1">
    <source>
        <dbReference type="SAM" id="MobiDB-lite"/>
    </source>
</evidence>
<dbReference type="AlphaFoldDB" id="A0AAV9GWV1"/>
<evidence type="ECO:0000313" key="3">
    <source>
        <dbReference type="Proteomes" id="UP001321760"/>
    </source>
</evidence>
<evidence type="ECO:0000313" key="2">
    <source>
        <dbReference type="EMBL" id="KAK4451912.1"/>
    </source>
</evidence>
<gene>
    <name evidence="2" type="ORF">QBC34DRAFT_436176</name>
</gene>
<name>A0AAV9GWV1_9PEZI</name>
<reference evidence="2" key="2">
    <citation type="submission" date="2023-05" db="EMBL/GenBank/DDBJ databases">
        <authorList>
            <consortium name="Lawrence Berkeley National Laboratory"/>
            <person name="Steindorff A."/>
            <person name="Hensen N."/>
            <person name="Bonometti L."/>
            <person name="Westerberg I."/>
            <person name="Brannstrom I.O."/>
            <person name="Guillou S."/>
            <person name="Cros-Aarteil S."/>
            <person name="Calhoun S."/>
            <person name="Haridas S."/>
            <person name="Kuo A."/>
            <person name="Mondo S."/>
            <person name="Pangilinan J."/>
            <person name="Riley R."/>
            <person name="Labutti K."/>
            <person name="Andreopoulos B."/>
            <person name="Lipzen A."/>
            <person name="Chen C."/>
            <person name="Yanf M."/>
            <person name="Daum C."/>
            <person name="Ng V."/>
            <person name="Clum A."/>
            <person name="Ohm R."/>
            <person name="Martin F."/>
            <person name="Silar P."/>
            <person name="Natvig D."/>
            <person name="Lalanne C."/>
            <person name="Gautier V."/>
            <person name="Ament-Velasquez S.L."/>
            <person name="Kruys A."/>
            <person name="Hutchinson M.I."/>
            <person name="Powell A.J."/>
            <person name="Barry K."/>
            <person name="Miller A.N."/>
            <person name="Grigoriev I.V."/>
            <person name="Debuchy R."/>
            <person name="Gladieux P."/>
            <person name="Thoren M.H."/>
            <person name="Johannesson H."/>
        </authorList>
    </citation>
    <scope>NUCLEOTIDE SEQUENCE</scope>
    <source>
        <strain evidence="2">PSN243</strain>
    </source>
</reference>
<feature type="region of interest" description="Disordered" evidence="1">
    <location>
        <begin position="1"/>
        <end position="24"/>
    </location>
</feature>
<dbReference type="EMBL" id="MU865926">
    <property type="protein sequence ID" value="KAK4451912.1"/>
    <property type="molecule type" value="Genomic_DNA"/>
</dbReference>